<gene>
    <name evidence="2" type="primary">mtfA_1</name>
    <name evidence="2" type="ORF">I41_43250</name>
</gene>
<evidence type="ECO:0000256" key="1">
    <source>
        <dbReference type="PROSITE-ProRule" id="PRU00339"/>
    </source>
</evidence>
<dbReference type="GO" id="GO:0004177">
    <property type="term" value="F:aminopeptidase activity"/>
    <property type="evidence" value="ECO:0007669"/>
    <property type="project" value="TreeGrafter"/>
</dbReference>
<dbReference type="InterPro" id="IPR024079">
    <property type="entry name" value="MetalloPept_cat_dom_sf"/>
</dbReference>
<dbReference type="InterPro" id="IPR011990">
    <property type="entry name" value="TPR-like_helical_dom_sf"/>
</dbReference>
<dbReference type="Gene3D" id="3.40.390.10">
    <property type="entry name" value="Collagenase (Catalytic Domain)"/>
    <property type="match status" value="1"/>
</dbReference>
<proteinExistence type="predicted"/>
<accession>A0A517U3B3</accession>
<dbReference type="CDD" id="cd20169">
    <property type="entry name" value="Peptidase_M90_mtfA"/>
    <property type="match status" value="1"/>
</dbReference>
<dbReference type="Gene3D" id="1.10.472.150">
    <property type="entry name" value="Glucose-regulated metallo-peptidase M90, N-terminal domain"/>
    <property type="match status" value="1"/>
</dbReference>
<dbReference type="PANTHER" id="PTHR30164:SF2">
    <property type="entry name" value="PROTEIN MTFA"/>
    <property type="match status" value="1"/>
</dbReference>
<dbReference type="Pfam" id="PF06167">
    <property type="entry name" value="Peptidase_M90"/>
    <property type="match status" value="1"/>
</dbReference>
<name>A0A517U3B3_9BACT</name>
<keyword evidence="1" id="KW-0802">TPR repeat</keyword>
<dbReference type="KEGG" id="llh:I41_43250"/>
<dbReference type="PANTHER" id="PTHR30164">
    <property type="entry name" value="MTFA PEPTIDASE"/>
    <property type="match status" value="1"/>
</dbReference>
<dbReference type="SUPFAM" id="SSF48452">
    <property type="entry name" value="TPR-like"/>
    <property type="match status" value="1"/>
</dbReference>
<dbReference type="InterPro" id="IPR019734">
    <property type="entry name" value="TPR_rpt"/>
</dbReference>
<protein>
    <submittedName>
        <fullName evidence="2">Protein MtfA</fullName>
    </submittedName>
</protein>
<keyword evidence="3" id="KW-1185">Reference proteome</keyword>
<feature type="repeat" description="TPR" evidence="1">
    <location>
        <begin position="365"/>
        <end position="398"/>
    </location>
</feature>
<dbReference type="Gene3D" id="1.25.40.10">
    <property type="entry name" value="Tetratricopeptide repeat domain"/>
    <property type="match status" value="2"/>
</dbReference>
<feature type="repeat" description="TPR" evidence="1">
    <location>
        <begin position="297"/>
        <end position="330"/>
    </location>
</feature>
<dbReference type="PROSITE" id="PS50005">
    <property type="entry name" value="TPR"/>
    <property type="match status" value="2"/>
</dbReference>
<dbReference type="SMART" id="SM00028">
    <property type="entry name" value="TPR"/>
    <property type="match status" value="5"/>
</dbReference>
<dbReference type="OrthoDB" id="9786424at2"/>
<reference evidence="2 3" key="1">
    <citation type="submission" date="2019-02" db="EMBL/GenBank/DDBJ databases">
        <title>Deep-cultivation of Planctomycetes and their phenomic and genomic characterization uncovers novel biology.</title>
        <authorList>
            <person name="Wiegand S."/>
            <person name="Jogler M."/>
            <person name="Boedeker C."/>
            <person name="Pinto D."/>
            <person name="Vollmers J."/>
            <person name="Rivas-Marin E."/>
            <person name="Kohn T."/>
            <person name="Peeters S.H."/>
            <person name="Heuer A."/>
            <person name="Rast P."/>
            <person name="Oberbeckmann S."/>
            <person name="Bunk B."/>
            <person name="Jeske O."/>
            <person name="Meyerdierks A."/>
            <person name="Storesund J.E."/>
            <person name="Kallscheuer N."/>
            <person name="Luecker S."/>
            <person name="Lage O.M."/>
            <person name="Pohl T."/>
            <person name="Merkel B.J."/>
            <person name="Hornburger P."/>
            <person name="Mueller R.-W."/>
            <person name="Bruemmer F."/>
            <person name="Labrenz M."/>
            <person name="Spormann A.M."/>
            <person name="Op den Camp H."/>
            <person name="Overmann J."/>
            <person name="Amann R."/>
            <person name="Jetten M.S.M."/>
            <person name="Mascher T."/>
            <person name="Medema M.H."/>
            <person name="Devos D.P."/>
            <person name="Kaster A.-K."/>
            <person name="Ovreas L."/>
            <person name="Rohde M."/>
            <person name="Galperin M.Y."/>
            <person name="Jogler C."/>
        </authorList>
    </citation>
    <scope>NUCLEOTIDE SEQUENCE [LARGE SCALE GENOMIC DNA]</scope>
    <source>
        <strain evidence="2 3">I41</strain>
    </source>
</reference>
<dbReference type="GO" id="GO:0005829">
    <property type="term" value="C:cytosol"/>
    <property type="evidence" value="ECO:0007669"/>
    <property type="project" value="TreeGrafter"/>
</dbReference>
<dbReference type="AlphaFoldDB" id="A0A517U3B3"/>
<evidence type="ECO:0000313" key="3">
    <source>
        <dbReference type="Proteomes" id="UP000317909"/>
    </source>
</evidence>
<dbReference type="SUPFAM" id="SSF55486">
    <property type="entry name" value="Metalloproteases ('zincins'), catalytic domain"/>
    <property type="match status" value="1"/>
</dbReference>
<dbReference type="RefSeq" id="WP_145434811.1">
    <property type="nucleotide sequence ID" value="NZ_CP036339.1"/>
</dbReference>
<dbReference type="EMBL" id="CP036339">
    <property type="protein sequence ID" value="QDT75116.1"/>
    <property type="molecule type" value="Genomic_DNA"/>
</dbReference>
<organism evidence="2 3">
    <name type="scientific">Lacipirellula limnantheis</name>
    <dbReference type="NCBI Taxonomy" id="2528024"/>
    <lineage>
        <taxon>Bacteria</taxon>
        <taxon>Pseudomonadati</taxon>
        <taxon>Planctomycetota</taxon>
        <taxon>Planctomycetia</taxon>
        <taxon>Pirellulales</taxon>
        <taxon>Lacipirellulaceae</taxon>
        <taxon>Lacipirellula</taxon>
    </lineage>
</organism>
<dbReference type="Proteomes" id="UP000317909">
    <property type="component" value="Chromosome"/>
</dbReference>
<dbReference type="InterPro" id="IPR010384">
    <property type="entry name" value="MtfA_fam"/>
</dbReference>
<dbReference type="Pfam" id="PF13432">
    <property type="entry name" value="TPR_16"/>
    <property type="match status" value="1"/>
</dbReference>
<dbReference type="GO" id="GO:0008237">
    <property type="term" value="F:metallopeptidase activity"/>
    <property type="evidence" value="ECO:0007669"/>
    <property type="project" value="InterPro"/>
</dbReference>
<dbReference type="InterPro" id="IPR042252">
    <property type="entry name" value="MtfA_N"/>
</dbReference>
<sequence>MIFSWLRNRRRRRVLAQPFPKEWEELLQRRVRHYRYLPPSHQQRVRQIVPVMVAEKEWAAAGDFKVTPEMAVTIAGQAAVMASGFDEPYFFDRLHTVVIHPKTIRFAPEQTSRNPNLPGGWLSGIAWHRGPVVLSWGEIRTELTGRSPGRNVILHEFAHYLDGLDGPADGKPPMSSKESERRWYAVTEAEYLRLVGSARRGEATLLDHYGASNRAEFFAVSTEYFFELPHQLYERHPDLYAVLQEFYHLDPRQWLPRIESPRQDDAGDGGDFQRFRARRQRRSDVAQLKAVQAMAPGDALYALAFDHLQRGRPADAIRLFDQLLEVDPRDEESLAHRALAYLRLQRLAEARRDCEAALAIDPQDAEALWARGAVALQEGRTLEAVNDLSEAVDASPQNIEIRRARASAWMVAGWPQKAVADLTEALNIEPHDAELLAERARAYQALNRTADANRDIARAKLLEPELAWPA</sequence>
<evidence type="ECO:0000313" key="2">
    <source>
        <dbReference type="EMBL" id="QDT75116.1"/>
    </source>
</evidence>